<proteinExistence type="inferred from homology"/>
<keyword evidence="5" id="KW-0349">Heme</keyword>
<evidence type="ECO:0000256" key="8">
    <source>
        <dbReference type="ARBA" id="ARBA00022982"/>
    </source>
</evidence>
<evidence type="ECO:0000256" key="4">
    <source>
        <dbReference type="ARBA" id="ARBA00022475"/>
    </source>
</evidence>
<comment type="similarity">
    <text evidence="2">Belongs to the cytochrome ubiquinol oxidase subunit 2 family.</text>
</comment>
<dbReference type="GO" id="GO:0016682">
    <property type="term" value="F:oxidoreductase activity, acting on diphenols and related substances as donors, oxygen as acceptor"/>
    <property type="evidence" value="ECO:0007669"/>
    <property type="project" value="TreeGrafter"/>
</dbReference>
<dbReference type="InterPro" id="IPR003317">
    <property type="entry name" value="Cyt-d_oxidase_su2"/>
</dbReference>
<keyword evidence="10" id="KW-0408">Iron</keyword>
<evidence type="ECO:0000256" key="12">
    <source>
        <dbReference type="SAM" id="Phobius"/>
    </source>
</evidence>
<evidence type="ECO:0000256" key="2">
    <source>
        <dbReference type="ARBA" id="ARBA00007543"/>
    </source>
</evidence>
<dbReference type="AlphaFoldDB" id="A0A829H4Q3"/>
<accession>A0A829H4Q3</accession>
<gene>
    <name evidence="13" type="ORF">Lpp41_11798</name>
</gene>
<dbReference type="GO" id="GO:0046872">
    <property type="term" value="F:metal ion binding"/>
    <property type="evidence" value="ECO:0007669"/>
    <property type="project" value="UniProtKB-KW"/>
</dbReference>
<dbReference type="EMBL" id="ANKE01000564">
    <property type="protein sequence ID" value="EPC71473.1"/>
    <property type="molecule type" value="Genomic_DNA"/>
</dbReference>
<dbReference type="GO" id="GO:0019646">
    <property type="term" value="P:aerobic electron transport chain"/>
    <property type="evidence" value="ECO:0007669"/>
    <property type="project" value="TreeGrafter"/>
</dbReference>
<keyword evidence="6 12" id="KW-0812">Transmembrane</keyword>
<evidence type="ECO:0000256" key="11">
    <source>
        <dbReference type="ARBA" id="ARBA00023136"/>
    </source>
</evidence>
<evidence type="ECO:0000256" key="5">
    <source>
        <dbReference type="ARBA" id="ARBA00022617"/>
    </source>
</evidence>
<keyword evidence="11 12" id="KW-0472">Membrane</keyword>
<sequence length="59" mass="6350">MIGQDAAMSILAKDASASPLTLTIMTIVAVILLPIALAYFIWSYVVFHKRIQAKGAVSE</sequence>
<dbReference type="GO" id="GO:0070069">
    <property type="term" value="C:cytochrome complex"/>
    <property type="evidence" value="ECO:0007669"/>
    <property type="project" value="TreeGrafter"/>
</dbReference>
<evidence type="ECO:0000313" key="14">
    <source>
        <dbReference type="Proteomes" id="UP000014244"/>
    </source>
</evidence>
<evidence type="ECO:0000256" key="3">
    <source>
        <dbReference type="ARBA" id="ARBA00022448"/>
    </source>
</evidence>
<comment type="subcellular location">
    <subcellularLocation>
        <location evidence="1">Cell membrane</location>
        <topology evidence="1">Multi-pass membrane protein</topology>
    </subcellularLocation>
</comment>
<keyword evidence="8" id="KW-0249">Electron transport</keyword>
<evidence type="ECO:0000256" key="7">
    <source>
        <dbReference type="ARBA" id="ARBA00022723"/>
    </source>
</evidence>
<dbReference type="Proteomes" id="UP000014244">
    <property type="component" value="Unassembled WGS sequence"/>
</dbReference>
<evidence type="ECO:0000256" key="9">
    <source>
        <dbReference type="ARBA" id="ARBA00022989"/>
    </source>
</evidence>
<evidence type="ECO:0000256" key="10">
    <source>
        <dbReference type="ARBA" id="ARBA00023004"/>
    </source>
</evidence>
<reference evidence="13 14" key="1">
    <citation type="journal article" date="2013" name="PLoS ONE">
        <title>Lactobacillus paracasei comparative genomics: towards species pan-genome definition and exploitation of diversity.</title>
        <authorList>
            <person name="Smokvina T."/>
            <person name="Wels M."/>
            <person name="Polka J."/>
            <person name="Chervaux C."/>
            <person name="Brisse S."/>
            <person name="Boekhorst J."/>
            <person name="van Hylckama Vlieg J.E."/>
            <person name="Siezen R.J."/>
        </authorList>
    </citation>
    <scope>NUCLEOTIDE SEQUENCE [LARGE SCALE GENOMIC DNA]</scope>
    <source>
        <strain evidence="13 14">Lpp41</strain>
    </source>
</reference>
<comment type="caution">
    <text evidence="13">The sequence shown here is derived from an EMBL/GenBank/DDBJ whole genome shotgun (WGS) entry which is preliminary data.</text>
</comment>
<evidence type="ECO:0000256" key="6">
    <source>
        <dbReference type="ARBA" id="ARBA00022692"/>
    </source>
</evidence>
<dbReference type="PANTHER" id="PTHR43141:SF5">
    <property type="entry name" value="CYTOCHROME BD-I UBIQUINOL OXIDASE SUBUNIT 2"/>
    <property type="match status" value="1"/>
</dbReference>
<evidence type="ECO:0000256" key="1">
    <source>
        <dbReference type="ARBA" id="ARBA00004651"/>
    </source>
</evidence>
<dbReference type="GO" id="GO:0009055">
    <property type="term" value="F:electron transfer activity"/>
    <property type="evidence" value="ECO:0007669"/>
    <property type="project" value="TreeGrafter"/>
</dbReference>
<feature type="transmembrane region" description="Helical" evidence="12">
    <location>
        <begin position="20"/>
        <end position="42"/>
    </location>
</feature>
<name>A0A829H4Q3_LACPA</name>
<dbReference type="GO" id="GO:0005886">
    <property type="term" value="C:plasma membrane"/>
    <property type="evidence" value="ECO:0007669"/>
    <property type="project" value="UniProtKB-SubCell"/>
</dbReference>
<evidence type="ECO:0000313" key="13">
    <source>
        <dbReference type="EMBL" id="EPC71473.1"/>
    </source>
</evidence>
<keyword evidence="7" id="KW-0479">Metal-binding</keyword>
<dbReference type="Pfam" id="PF02322">
    <property type="entry name" value="Cyt_bd_oxida_II"/>
    <property type="match status" value="1"/>
</dbReference>
<keyword evidence="9 12" id="KW-1133">Transmembrane helix</keyword>
<dbReference type="PANTHER" id="PTHR43141">
    <property type="entry name" value="CYTOCHROME BD2 SUBUNIT II"/>
    <property type="match status" value="1"/>
</dbReference>
<keyword evidence="3" id="KW-0813">Transport</keyword>
<protein>
    <submittedName>
        <fullName evidence="13">Cytochrome D ubiquinol oxidase subunit II</fullName>
    </submittedName>
</protein>
<organism evidence="13 14">
    <name type="scientific">Lacticaseibacillus paracasei subsp. paracasei Lpp41</name>
    <dbReference type="NCBI Taxonomy" id="1256208"/>
    <lineage>
        <taxon>Bacteria</taxon>
        <taxon>Bacillati</taxon>
        <taxon>Bacillota</taxon>
        <taxon>Bacilli</taxon>
        <taxon>Lactobacillales</taxon>
        <taxon>Lactobacillaceae</taxon>
        <taxon>Lacticaseibacillus</taxon>
    </lineage>
</organism>
<keyword evidence="4" id="KW-1003">Cell membrane</keyword>